<organism evidence="1">
    <name type="scientific">Streptantibioticus silvisoli</name>
    <dbReference type="NCBI Taxonomy" id="2705255"/>
    <lineage>
        <taxon>Bacteria</taxon>
        <taxon>Bacillati</taxon>
        <taxon>Actinomycetota</taxon>
        <taxon>Actinomycetes</taxon>
        <taxon>Kitasatosporales</taxon>
        <taxon>Streptomycetaceae</taxon>
        <taxon>Streptantibioticus</taxon>
    </lineage>
</organism>
<reference evidence="1" key="1">
    <citation type="submission" date="2023-05" db="EMBL/GenBank/DDBJ databases">
        <title>Streptantibioticus silvisoli sp. nov., acidotolerant actinomycetes 1 from pine litter.</title>
        <authorList>
            <person name="Swiecimska M."/>
            <person name="Golinska P."/>
            <person name="Sangal V."/>
            <person name="Wachnowicz B."/>
            <person name="Goodfellow M."/>
        </authorList>
    </citation>
    <scope>NUCLEOTIDE SEQUENCE</scope>
    <source>
        <strain evidence="1">SL13</strain>
    </source>
</reference>
<dbReference type="EMBL" id="JABXJJ020000003">
    <property type="protein sequence ID" value="MDI5968340.1"/>
    <property type="molecule type" value="Genomic_DNA"/>
</dbReference>
<name>A0AA90KES3_9ACTN</name>
<sequence>MVCGAEVTERDYLNGLRTVARNQAVSVKIVERPKSPSQVVDYARTLQDRDPGAFDQTWCVLDVDDFDDIPQAVAAAGRGHRIRIALSNPCFELWLLLHHVDHRAFAPDCDHLKPLLDKHLPGGYSKTGLNFRHFAGGWQDAVGRAKALAPFGEELRHNPSTGVWRLAQEISGQPSDGR</sequence>
<proteinExistence type="predicted"/>
<dbReference type="Pfam" id="PF13707">
    <property type="entry name" value="RloB"/>
    <property type="match status" value="1"/>
</dbReference>
<gene>
    <name evidence="1" type="ORF">POF50_003075</name>
</gene>
<dbReference type="AlphaFoldDB" id="A0AA90KES3"/>
<dbReference type="InterPro" id="IPR025591">
    <property type="entry name" value="RloB"/>
</dbReference>
<dbReference type="RefSeq" id="WP_271316979.1">
    <property type="nucleotide sequence ID" value="NZ_JABXJJ020000003.1"/>
</dbReference>
<protein>
    <submittedName>
        <fullName evidence="1">RloB family protein</fullName>
    </submittedName>
</protein>
<accession>A0AA90KES3</accession>
<comment type="caution">
    <text evidence="1">The sequence shown here is derived from an EMBL/GenBank/DDBJ whole genome shotgun (WGS) entry which is preliminary data.</text>
</comment>
<evidence type="ECO:0000313" key="1">
    <source>
        <dbReference type="EMBL" id="MDI5968340.1"/>
    </source>
</evidence>